<sequence length="552" mass="62569">MSSLSGIARLMLVEQDPVFRSGLLNCLSRFAEFRVVAEAETIPTAWRNLTELARDELDAVLIGIGGEFAQQVKAQYPDLPVLVIEPLAERELLAAFQAGIEGYCPKGSSISEFVAAVRQITTGQNYWRSQVLDQIRLVSSRSQSVSILKVIRQNWRLSGLGQIEAALNEINAQLKSTSLSNLDRAFLAGRRRELKAAQWLIQKTLPAEEIAPTPRTIVPVESSLTVSAQEIEPVLEMPRPKAWQGELCDRIAAKLQSNLENLTDIPLEIDILKLEKKRELFFIILRQFEDLLDELRFSQLLPDQFAAKQSHILRDLWQAIVMQFFGRYSTIRVKNRDFEIVATLLEEGNTVQTEILDKIPLVQEIFEHLLFETPLIVDQMQHEIGTIEARDRALDLLENLIIQLANATIQPLLNRFATLEAIKQGFYDRRLLSTREIERFRNDLSWRVRSERLFSEPKAIFESRYRLFVLEEYGINRIVIYSPRTEELAELSGLQLAVTLALETRDAISPRLRSVIAFLGSGIVYVLTEVIGRGIGLIGRGILKGIGKSVRG</sequence>
<dbReference type="PANTHER" id="PTHR45566:SF1">
    <property type="entry name" value="HTH-TYPE TRANSCRIPTIONAL REGULATOR YHJB-RELATED"/>
    <property type="match status" value="1"/>
</dbReference>
<reference evidence="3 4" key="1">
    <citation type="submission" date="2017-06" db="EMBL/GenBank/DDBJ databases">
        <title>Genome sequencing of cyanobaciteial culture collection at National Institute for Environmental Studies (NIES).</title>
        <authorList>
            <person name="Hirose Y."/>
            <person name="Shimura Y."/>
            <person name="Fujisawa T."/>
            <person name="Nakamura Y."/>
            <person name="Kawachi M."/>
        </authorList>
    </citation>
    <scope>NUCLEOTIDE SEQUENCE [LARGE SCALE GENOMIC DNA]</scope>
    <source>
        <strain evidence="3 4">NIES-2135</strain>
    </source>
</reference>
<dbReference type="Proteomes" id="UP000217895">
    <property type="component" value="Chromosome"/>
</dbReference>
<evidence type="ECO:0000313" key="4">
    <source>
        <dbReference type="Proteomes" id="UP000217895"/>
    </source>
</evidence>
<dbReference type="InterPro" id="IPR001789">
    <property type="entry name" value="Sig_transdc_resp-reg_receiver"/>
</dbReference>
<dbReference type="Gene3D" id="3.40.50.2300">
    <property type="match status" value="1"/>
</dbReference>
<evidence type="ECO:0000259" key="2">
    <source>
        <dbReference type="PROSITE" id="PS50110"/>
    </source>
</evidence>
<keyword evidence="4" id="KW-1185">Reference proteome</keyword>
<dbReference type="InterPro" id="IPR016837">
    <property type="entry name" value="Uncharacterised_Ycf55_cyanobac"/>
</dbReference>
<dbReference type="PANTHER" id="PTHR45566">
    <property type="entry name" value="HTH-TYPE TRANSCRIPTIONAL REGULATOR YHJB-RELATED"/>
    <property type="match status" value="1"/>
</dbReference>
<evidence type="ECO:0000313" key="3">
    <source>
        <dbReference type="EMBL" id="BAY55986.1"/>
    </source>
</evidence>
<dbReference type="InterPro" id="IPR058245">
    <property type="entry name" value="NreC/VraR/RcsB-like_REC"/>
</dbReference>
<proteinExistence type="predicted"/>
<dbReference type="GO" id="GO:0000160">
    <property type="term" value="P:phosphorelay signal transduction system"/>
    <property type="evidence" value="ECO:0007669"/>
    <property type="project" value="InterPro"/>
</dbReference>
<dbReference type="InterPro" id="IPR051015">
    <property type="entry name" value="EvgA-like"/>
</dbReference>
<dbReference type="AlphaFoldDB" id="A0A1Z4JGW1"/>
<dbReference type="CDD" id="cd17535">
    <property type="entry name" value="REC_NarL-like"/>
    <property type="match status" value="1"/>
</dbReference>
<dbReference type="PROSITE" id="PS50110">
    <property type="entry name" value="RESPONSE_REGULATORY"/>
    <property type="match status" value="1"/>
</dbReference>
<name>A0A1Z4JGW1_LEPBY</name>
<feature type="domain" description="Response regulatory" evidence="2">
    <location>
        <begin position="9"/>
        <end position="121"/>
    </location>
</feature>
<evidence type="ECO:0000256" key="1">
    <source>
        <dbReference type="PROSITE-ProRule" id="PRU00169"/>
    </source>
</evidence>
<protein>
    <submittedName>
        <fullName evidence="3">Response regulator receiver domain protein</fullName>
    </submittedName>
</protein>
<comment type="caution">
    <text evidence="1">Lacks conserved residue(s) required for the propagation of feature annotation.</text>
</comment>
<dbReference type="Pfam" id="PF12452">
    <property type="entry name" value="DUF3685"/>
    <property type="match status" value="1"/>
</dbReference>
<dbReference type="InterPro" id="IPR022552">
    <property type="entry name" value="UPF_Ycf55"/>
</dbReference>
<dbReference type="SUPFAM" id="SSF52172">
    <property type="entry name" value="CheY-like"/>
    <property type="match status" value="1"/>
</dbReference>
<dbReference type="PIRSF" id="PIRSF026434">
    <property type="entry name" value="RR_ycf55_prd"/>
    <property type="match status" value="1"/>
</dbReference>
<organism evidence="3 4">
    <name type="scientific">Leptolyngbya boryana NIES-2135</name>
    <dbReference type="NCBI Taxonomy" id="1973484"/>
    <lineage>
        <taxon>Bacteria</taxon>
        <taxon>Bacillati</taxon>
        <taxon>Cyanobacteriota</taxon>
        <taxon>Cyanophyceae</taxon>
        <taxon>Leptolyngbyales</taxon>
        <taxon>Leptolyngbyaceae</taxon>
        <taxon>Leptolyngbya group</taxon>
        <taxon>Leptolyngbya</taxon>
    </lineage>
</organism>
<dbReference type="InterPro" id="IPR011006">
    <property type="entry name" value="CheY-like_superfamily"/>
</dbReference>
<dbReference type="EMBL" id="AP018203">
    <property type="protein sequence ID" value="BAY55986.1"/>
    <property type="molecule type" value="Genomic_DNA"/>
</dbReference>
<accession>A0A1Z4JGW1</accession>
<gene>
    <name evidence="3" type="ORF">NIES2135_28130</name>
</gene>